<dbReference type="Proteomes" id="UP000222542">
    <property type="component" value="Unassembled WGS sequence"/>
</dbReference>
<evidence type="ECO:0000256" key="2">
    <source>
        <dbReference type="SAM" id="MobiDB-lite"/>
    </source>
</evidence>
<comment type="caution">
    <text evidence="5">The sequence shown here is derived from an EMBL/GenBank/DDBJ whole genome shotgun (WGS) entry which is preliminary data.</text>
</comment>
<sequence length="469" mass="53662">MDDNECNKQLRATLHGVFGLENSDSLHDEDLSVSDGEEDDYGEDDVEEEKGPMYDDSYIEEQYTAGPVVGMCFHYVQTTFTFYKEHSRLNGFGVVKKSAKKLAGQLKYVTFGCDKCRKTTTKNQSKRVYCKARVNYQVMNDSSCVVTKVILEHNHELKPALSHFSPCHRELSRTVKRSLVAYDIAGLRSSKSIRLLEVEAGGPERMSDAAALHGFFVNMQSKDNFFYSIDADNTGRLQNAVWVHTHCRVAYRDFSDVICFDTTYLMDQWSMPFASFIGVNHHNQSILLGCALLTSEDIKTYAFIFRTWLMTMVKISLTAILIDQYESIKAAIREVLPNTIHRRRDLKNVLKACFKTYMAWKDDMVVPNIPDLDFDTDSTIVRNSREVHLRERPRSTETDFCINTHAAEMLRDGDLDTMMYMMRDKAVKVGVAAADGAVKVLKLLTICEYVILARRIPFNQIVVYFIAWD</sequence>
<evidence type="ECO:0000259" key="4">
    <source>
        <dbReference type="Pfam" id="PF10551"/>
    </source>
</evidence>
<dbReference type="PANTHER" id="PTHR31669">
    <property type="entry name" value="PROTEIN FAR1-RELATED SEQUENCE 10-RELATED"/>
    <property type="match status" value="1"/>
</dbReference>
<keyword evidence="1" id="KW-0479">Metal-binding</keyword>
<reference evidence="5 6" key="1">
    <citation type="journal article" date="2014" name="Nat. Genet.">
        <title>Genome sequence of the hot pepper provides insights into the evolution of pungency in Capsicum species.</title>
        <authorList>
            <person name="Kim S."/>
            <person name="Park M."/>
            <person name="Yeom S.I."/>
            <person name="Kim Y.M."/>
            <person name="Lee J.M."/>
            <person name="Lee H.A."/>
            <person name="Seo E."/>
            <person name="Choi J."/>
            <person name="Cheong K."/>
            <person name="Kim K.T."/>
            <person name="Jung K."/>
            <person name="Lee G.W."/>
            <person name="Oh S.K."/>
            <person name="Bae C."/>
            <person name="Kim S.B."/>
            <person name="Lee H.Y."/>
            <person name="Kim S.Y."/>
            <person name="Kim M.S."/>
            <person name="Kang B.C."/>
            <person name="Jo Y.D."/>
            <person name="Yang H.B."/>
            <person name="Jeong H.J."/>
            <person name="Kang W.H."/>
            <person name="Kwon J.K."/>
            <person name="Shin C."/>
            <person name="Lim J.Y."/>
            <person name="Park J.H."/>
            <person name="Huh J.H."/>
            <person name="Kim J.S."/>
            <person name="Kim B.D."/>
            <person name="Cohen O."/>
            <person name="Paran I."/>
            <person name="Suh M.C."/>
            <person name="Lee S.B."/>
            <person name="Kim Y.K."/>
            <person name="Shin Y."/>
            <person name="Noh S.J."/>
            <person name="Park J."/>
            <person name="Seo Y.S."/>
            <person name="Kwon S.Y."/>
            <person name="Kim H.A."/>
            <person name="Park J.M."/>
            <person name="Kim H.J."/>
            <person name="Choi S.B."/>
            <person name="Bosland P.W."/>
            <person name="Reeves G."/>
            <person name="Jo S.H."/>
            <person name="Lee B.W."/>
            <person name="Cho H.T."/>
            <person name="Choi H.S."/>
            <person name="Lee M.S."/>
            <person name="Yu Y."/>
            <person name="Do Choi Y."/>
            <person name="Park B.S."/>
            <person name="van Deynze A."/>
            <person name="Ashrafi H."/>
            <person name="Hill T."/>
            <person name="Kim W.T."/>
            <person name="Pai H.S."/>
            <person name="Ahn H.K."/>
            <person name="Yeam I."/>
            <person name="Giovannoni J.J."/>
            <person name="Rose J.K."/>
            <person name="Sorensen I."/>
            <person name="Lee S.J."/>
            <person name="Kim R.W."/>
            <person name="Choi I.Y."/>
            <person name="Choi B.S."/>
            <person name="Lim J.S."/>
            <person name="Lee Y.H."/>
            <person name="Choi D."/>
        </authorList>
    </citation>
    <scope>NUCLEOTIDE SEQUENCE [LARGE SCALE GENOMIC DNA]</scope>
    <source>
        <strain evidence="6">cv. CM334</strain>
    </source>
</reference>
<feature type="region of interest" description="Disordered" evidence="2">
    <location>
        <begin position="23"/>
        <end position="52"/>
    </location>
</feature>
<dbReference type="STRING" id="4072.A0A2G2ZVJ2"/>
<feature type="domain" description="MULE transposase" evidence="4">
    <location>
        <begin position="257"/>
        <end position="342"/>
    </location>
</feature>
<dbReference type="Gramene" id="PHT85966">
    <property type="protein sequence ID" value="PHT85966"/>
    <property type="gene ID" value="T459_08072"/>
</dbReference>
<dbReference type="Pfam" id="PF10551">
    <property type="entry name" value="MULE"/>
    <property type="match status" value="1"/>
</dbReference>
<dbReference type="InterPro" id="IPR031052">
    <property type="entry name" value="FHY3/FAR1"/>
</dbReference>
<feature type="compositionally biased region" description="Acidic residues" evidence="2">
    <location>
        <begin position="31"/>
        <end position="48"/>
    </location>
</feature>
<dbReference type="AlphaFoldDB" id="A0A2G2ZVJ2"/>
<dbReference type="InterPro" id="IPR004330">
    <property type="entry name" value="FAR1_DNA_bnd_dom"/>
</dbReference>
<dbReference type="EMBL" id="AYRZ02000003">
    <property type="protein sequence ID" value="PHT85966.1"/>
    <property type="molecule type" value="Genomic_DNA"/>
</dbReference>
<comment type="similarity">
    <text evidence="1">Belongs to the FHY3/FAR1 family.</text>
</comment>
<evidence type="ECO:0000259" key="3">
    <source>
        <dbReference type="Pfam" id="PF03101"/>
    </source>
</evidence>
<evidence type="ECO:0000313" key="6">
    <source>
        <dbReference type="Proteomes" id="UP000222542"/>
    </source>
</evidence>
<dbReference type="PANTHER" id="PTHR31669:SF306">
    <property type="entry name" value="PROTEIN FAR1-RELATED SEQUENCE"/>
    <property type="match status" value="1"/>
</dbReference>
<organism evidence="5 6">
    <name type="scientific">Capsicum annuum</name>
    <name type="common">Capsicum pepper</name>
    <dbReference type="NCBI Taxonomy" id="4072"/>
    <lineage>
        <taxon>Eukaryota</taxon>
        <taxon>Viridiplantae</taxon>
        <taxon>Streptophyta</taxon>
        <taxon>Embryophyta</taxon>
        <taxon>Tracheophyta</taxon>
        <taxon>Spermatophyta</taxon>
        <taxon>Magnoliopsida</taxon>
        <taxon>eudicotyledons</taxon>
        <taxon>Gunneridae</taxon>
        <taxon>Pentapetalae</taxon>
        <taxon>asterids</taxon>
        <taxon>lamiids</taxon>
        <taxon>Solanales</taxon>
        <taxon>Solanaceae</taxon>
        <taxon>Solanoideae</taxon>
        <taxon>Capsiceae</taxon>
        <taxon>Capsicum</taxon>
    </lineage>
</organism>
<keyword evidence="1" id="KW-0539">Nucleus</keyword>
<keyword evidence="6" id="KW-1185">Reference proteome</keyword>
<dbReference type="GO" id="GO:0006355">
    <property type="term" value="P:regulation of DNA-templated transcription"/>
    <property type="evidence" value="ECO:0007669"/>
    <property type="project" value="UniProtKB-UniRule"/>
</dbReference>
<evidence type="ECO:0000256" key="1">
    <source>
        <dbReference type="RuleBase" id="RU367018"/>
    </source>
</evidence>
<evidence type="ECO:0000313" key="5">
    <source>
        <dbReference type="EMBL" id="PHT85966.1"/>
    </source>
</evidence>
<dbReference type="Pfam" id="PF03101">
    <property type="entry name" value="FAR1"/>
    <property type="match status" value="1"/>
</dbReference>
<dbReference type="GO" id="GO:0005634">
    <property type="term" value="C:nucleus"/>
    <property type="evidence" value="ECO:0007669"/>
    <property type="project" value="UniProtKB-SubCell"/>
</dbReference>
<accession>A0A2G2ZVJ2</accession>
<keyword evidence="1" id="KW-0863">Zinc-finger</keyword>
<dbReference type="GO" id="GO:0008270">
    <property type="term" value="F:zinc ion binding"/>
    <property type="evidence" value="ECO:0007669"/>
    <property type="project" value="UniProtKB-UniRule"/>
</dbReference>
<name>A0A2G2ZVJ2_CAPAN</name>
<reference evidence="5 6" key="2">
    <citation type="journal article" date="2017" name="Genome Biol.">
        <title>New reference genome sequences of hot pepper reveal the massive evolution of plant disease-resistance genes by retroduplication.</title>
        <authorList>
            <person name="Kim S."/>
            <person name="Park J."/>
            <person name="Yeom S.I."/>
            <person name="Kim Y.M."/>
            <person name="Seo E."/>
            <person name="Kim K.T."/>
            <person name="Kim M.S."/>
            <person name="Lee J.M."/>
            <person name="Cheong K."/>
            <person name="Shin H.S."/>
            <person name="Kim S.B."/>
            <person name="Han K."/>
            <person name="Lee J."/>
            <person name="Park M."/>
            <person name="Lee H.A."/>
            <person name="Lee H.Y."/>
            <person name="Lee Y."/>
            <person name="Oh S."/>
            <person name="Lee J.H."/>
            <person name="Choi E."/>
            <person name="Choi E."/>
            <person name="Lee S.E."/>
            <person name="Jeon J."/>
            <person name="Kim H."/>
            <person name="Choi G."/>
            <person name="Song H."/>
            <person name="Lee J."/>
            <person name="Lee S.C."/>
            <person name="Kwon J.K."/>
            <person name="Lee H.Y."/>
            <person name="Koo N."/>
            <person name="Hong Y."/>
            <person name="Kim R.W."/>
            <person name="Kang W.H."/>
            <person name="Huh J.H."/>
            <person name="Kang B.C."/>
            <person name="Yang T.J."/>
            <person name="Lee Y.H."/>
            <person name="Bennetzen J.L."/>
            <person name="Choi D."/>
        </authorList>
    </citation>
    <scope>NUCLEOTIDE SEQUENCE [LARGE SCALE GENOMIC DNA]</scope>
    <source>
        <strain evidence="6">cv. CM334</strain>
    </source>
</reference>
<comment type="function">
    <text evidence="1">Putative transcription activator involved in regulating light control of development.</text>
</comment>
<gene>
    <name evidence="5" type="ORF">T459_08072</name>
</gene>
<dbReference type="InterPro" id="IPR018289">
    <property type="entry name" value="MULE_transposase_dom"/>
</dbReference>
<proteinExistence type="inferred from homology"/>
<keyword evidence="1" id="KW-0862">Zinc</keyword>
<protein>
    <recommendedName>
        <fullName evidence="1">Protein FAR1-RELATED SEQUENCE</fullName>
    </recommendedName>
</protein>
<feature type="domain" description="FAR1" evidence="3">
    <location>
        <begin position="81"/>
        <end position="158"/>
    </location>
</feature>
<comment type="subcellular location">
    <subcellularLocation>
        <location evidence="1">Nucleus</location>
    </subcellularLocation>
</comment>